<feature type="compositionally biased region" description="Low complexity" evidence="10">
    <location>
        <begin position="151"/>
        <end position="163"/>
    </location>
</feature>
<feature type="compositionally biased region" description="Polar residues" evidence="10">
    <location>
        <begin position="17"/>
        <end position="27"/>
    </location>
</feature>
<dbReference type="SUPFAM" id="SSF48019">
    <property type="entry name" value="post-AAA+ oligomerization domain-like"/>
    <property type="match status" value="1"/>
</dbReference>
<sequence>MQNSPRLHGGSRVAFHFQNNSNNNVLSKQRRSGYEPSDTETDFNESPWREHNKPKDEEDHLEFVKPRNNISPLKLSRRHSSRYEFGAAEKRRQHNSDIFFSREWNVLALPKKKGGSGNHFCPKPKIVSQRSDSVPHLRRANNNVIDHHNKSSSTTIFTTSSASRPGRNGKFSSESSKLSDVSEKTTESMKNFTANRKKKHQKEKETWFGCMKKGPCRTSKSPDKTPRTTFNETLFIERAYVVENLRQFWADKYQPASLNGFTLHKQEAQILKQLVSDEICPHILLKGPSGSGKKALAMALLRELYGDESWNENRPMQVAVPITSSPHHLELNVNLESNAKYALMGLVKEIVKDYTVAPEISIANLSSNYKVIVLYDVDKAADNTIQHLIKWIFDCYSHSCKLILCCEDDTEIIESVKSQCKTIKVNAPVTHEIMEVLIQIARKEEFDLSMEFAAKIGIKSKQNLRKAIMALEACKAHNYPFLEDQPIPLGWEEVVVEISAEILANSSSNMLFAIRGRFQKLLLEFVHPKLILQKLVEQFLKGIDANIKRELYYWHAYYDKKLPTGPSALLKLEAITNYDFMSMDNRFNMAENNNGESSVKNSVARPALNERILSSMSRRSVAAHPWHDLEIGPGAPEFFNVVIEIGKGSKVKYELDKTSGLIKVDRILYSSVVYPHNYGFVPRTLCEDSDPIDVLVLMQEPVLPGTFLRARAIGLMPMLDQGERDDKIIAVCADDPEFRHYSDIKELPPHRLAEIRRFFEDYKKNENKKVEVDDFLPSESAIEAIKYSIEENTRPNEMGTLGKAIYTVGFWIRETGQAMDRLGCRLQGNYYFQEQLSRHRTLMNVFDKAPVVDKEAFVAPSASVIGDVRVGRGSSIWYGCVLRGDVNSISIGSGTNIQDNALVHVAKSNLSGKVLPTIIGDNVTVGHSAVLHGCTVEDEAFVGMGATLLDGTLVEKHAMVAAGALVRQNTKIPYGEVWGGNPAKFLRKLTEEEIAFISQSAVNYTNLAQVHAAENAKGFEEIEFEKVLRKKFARRDEDYDSMLGVVRETPPELILPDNVLPDKVAKAP</sequence>
<dbReference type="Gene3D" id="3.40.50.300">
    <property type="entry name" value="P-loop containing nucleotide triphosphate hydrolases"/>
    <property type="match status" value="1"/>
</dbReference>
<dbReference type="Gene3D" id="1.10.8.60">
    <property type="match status" value="1"/>
</dbReference>
<accession>A0A803PFF8</accession>
<feature type="region of interest" description="Disordered" evidence="10">
    <location>
        <begin position="146"/>
        <end position="198"/>
    </location>
</feature>
<dbReference type="AlphaFoldDB" id="A0A803PFF8"/>
<dbReference type="CDD" id="cd00412">
    <property type="entry name" value="pyrophosphatase"/>
    <property type="match status" value="1"/>
</dbReference>
<dbReference type="EC" id="3.6.1.1" evidence="3"/>
<dbReference type="Pfam" id="PF21960">
    <property type="entry name" value="RCF1-5-like_lid"/>
    <property type="match status" value="1"/>
</dbReference>
<evidence type="ECO:0000256" key="2">
    <source>
        <dbReference type="ARBA" id="ARBA00006220"/>
    </source>
</evidence>
<dbReference type="InterPro" id="IPR008921">
    <property type="entry name" value="DNA_pol3_clamp-load_cplx_C"/>
</dbReference>
<evidence type="ECO:0000256" key="8">
    <source>
        <dbReference type="ARBA" id="ARBA00034694"/>
    </source>
</evidence>
<comment type="subcellular location">
    <subcellularLocation>
        <location evidence="8">Mitochondrion membrane</location>
        <topology evidence="8">Peripheral membrane protein</topology>
        <orientation evidence="8">Matrix side</orientation>
    </subcellularLocation>
</comment>
<dbReference type="SUPFAM" id="SSF50324">
    <property type="entry name" value="Inorganic pyrophosphatase"/>
    <property type="match status" value="1"/>
</dbReference>
<feature type="region of interest" description="Disordered" evidence="10">
    <location>
        <begin position="1"/>
        <end position="59"/>
    </location>
</feature>
<dbReference type="Gene3D" id="1.20.272.10">
    <property type="match status" value="1"/>
</dbReference>
<dbReference type="GO" id="GO:0005829">
    <property type="term" value="C:cytosol"/>
    <property type="evidence" value="ECO:0007669"/>
    <property type="project" value="UniProtKB-ARBA"/>
</dbReference>
<dbReference type="GO" id="GO:0006796">
    <property type="term" value="P:phosphate-containing compound metabolic process"/>
    <property type="evidence" value="ECO:0007669"/>
    <property type="project" value="InterPro"/>
</dbReference>
<dbReference type="InterPro" id="IPR011004">
    <property type="entry name" value="Trimer_LpxA-like_sf"/>
</dbReference>
<dbReference type="Pfam" id="PF22534">
    <property type="entry name" value="RFC_C"/>
    <property type="match status" value="1"/>
</dbReference>
<dbReference type="EnsemblPlants" id="evm.model.04.2041">
    <property type="protein sequence ID" value="cds.evm.model.04.2041"/>
    <property type="gene ID" value="evm.TU.04.2041"/>
</dbReference>
<proteinExistence type="inferred from homology"/>
<keyword evidence="4" id="KW-0479">Metal-binding</keyword>
<evidence type="ECO:0000256" key="1">
    <source>
        <dbReference type="ARBA" id="ARBA00001946"/>
    </source>
</evidence>
<dbReference type="SUPFAM" id="SSF51161">
    <property type="entry name" value="Trimeric LpxA-like enzymes"/>
    <property type="match status" value="1"/>
</dbReference>
<dbReference type="InterPro" id="IPR047324">
    <property type="entry name" value="LbH_gamma_CA-like"/>
</dbReference>
<dbReference type="GO" id="GO:0004427">
    <property type="term" value="F:inorganic diphosphate phosphatase activity"/>
    <property type="evidence" value="ECO:0007669"/>
    <property type="project" value="UniProtKB-EC"/>
</dbReference>
<keyword evidence="5" id="KW-0378">Hydrolase</keyword>
<dbReference type="Pfam" id="PF00719">
    <property type="entry name" value="Pyrophosphatase"/>
    <property type="match status" value="1"/>
</dbReference>
<dbReference type="GO" id="GO:0045271">
    <property type="term" value="C:respiratory chain complex I"/>
    <property type="evidence" value="ECO:0007669"/>
    <property type="project" value="UniProtKB-ARBA"/>
</dbReference>
<protein>
    <recommendedName>
        <fullName evidence="3">inorganic diphosphatase</fullName>
        <ecNumber evidence="3">3.6.1.1</ecNumber>
    </recommendedName>
</protein>
<organism evidence="11 12">
    <name type="scientific">Cannabis sativa</name>
    <name type="common">Hemp</name>
    <name type="synonym">Marijuana</name>
    <dbReference type="NCBI Taxonomy" id="3483"/>
    <lineage>
        <taxon>Eukaryota</taxon>
        <taxon>Viridiplantae</taxon>
        <taxon>Streptophyta</taxon>
        <taxon>Embryophyta</taxon>
        <taxon>Tracheophyta</taxon>
        <taxon>Spermatophyta</taxon>
        <taxon>Magnoliopsida</taxon>
        <taxon>eudicotyledons</taxon>
        <taxon>Gunneridae</taxon>
        <taxon>Pentapetalae</taxon>
        <taxon>rosids</taxon>
        <taxon>fabids</taxon>
        <taxon>Rosales</taxon>
        <taxon>Cannabaceae</taxon>
        <taxon>Cannabis</taxon>
    </lineage>
</organism>
<dbReference type="GO" id="GO:0000287">
    <property type="term" value="F:magnesium ion binding"/>
    <property type="evidence" value="ECO:0007669"/>
    <property type="project" value="InterPro"/>
</dbReference>
<dbReference type="CDD" id="cd04645">
    <property type="entry name" value="LbH_gamma_CA_like"/>
    <property type="match status" value="1"/>
</dbReference>
<dbReference type="Pfam" id="PF13177">
    <property type="entry name" value="DNA_pol3_delta2"/>
    <property type="match status" value="1"/>
</dbReference>
<dbReference type="GO" id="GO:0006260">
    <property type="term" value="P:DNA replication"/>
    <property type="evidence" value="ECO:0007669"/>
    <property type="project" value="InterPro"/>
</dbReference>
<dbReference type="HAMAP" id="MF_00209">
    <property type="entry name" value="Inorganic_PPase"/>
    <property type="match status" value="1"/>
</dbReference>
<dbReference type="Gene3D" id="3.90.80.10">
    <property type="entry name" value="Inorganic pyrophosphatase"/>
    <property type="match status" value="1"/>
</dbReference>
<dbReference type="PANTHER" id="PTHR10286">
    <property type="entry name" value="INORGANIC PYROPHOSPHATASE"/>
    <property type="match status" value="1"/>
</dbReference>
<dbReference type="GO" id="GO:0031966">
    <property type="term" value="C:mitochondrial membrane"/>
    <property type="evidence" value="ECO:0007669"/>
    <property type="project" value="UniProtKB-SubCell"/>
</dbReference>
<dbReference type="GO" id="GO:0009853">
    <property type="term" value="P:photorespiration"/>
    <property type="evidence" value="ECO:0007669"/>
    <property type="project" value="UniProtKB-ARBA"/>
</dbReference>
<evidence type="ECO:0000313" key="12">
    <source>
        <dbReference type="Proteomes" id="UP000596661"/>
    </source>
</evidence>
<dbReference type="Gene3D" id="2.160.10.10">
    <property type="entry name" value="Hexapeptide repeat proteins"/>
    <property type="match status" value="1"/>
</dbReference>
<comment type="cofactor">
    <cofactor evidence="1">
        <name>Mg(2+)</name>
        <dbReference type="ChEBI" id="CHEBI:18420"/>
    </cofactor>
</comment>
<dbReference type="InterPro" id="IPR027417">
    <property type="entry name" value="P-loop_NTPase"/>
</dbReference>
<reference evidence="11" key="2">
    <citation type="submission" date="2021-03" db="UniProtKB">
        <authorList>
            <consortium name="EnsemblPlants"/>
        </authorList>
    </citation>
    <scope>IDENTIFICATION</scope>
</reference>
<comment type="similarity">
    <text evidence="2">Belongs to the PPase family.</text>
</comment>
<dbReference type="PROSITE" id="PS00387">
    <property type="entry name" value="PPASE"/>
    <property type="match status" value="1"/>
</dbReference>
<dbReference type="FunFam" id="3.90.80.10:FF:000002">
    <property type="entry name" value="Soluble inorganic pyrophosphatase 4"/>
    <property type="match status" value="1"/>
</dbReference>
<evidence type="ECO:0000256" key="10">
    <source>
        <dbReference type="SAM" id="MobiDB-lite"/>
    </source>
</evidence>
<dbReference type="FunFam" id="1.10.8.60:FF:000030">
    <property type="entry name" value="replication factor C subunit 3"/>
    <property type="match status" value="1"/>
</dbReference>
<name>A0A803PFF8_CANSA</name>
<evidence type="ECO:0000256" key="5">
    <source>
        <dbReference type="ARBA" id="ARBA00022801"/>
    </source>
</evidence>
<feature type="compositionally biased region" description="Basic and acidic residues" evidence="10">
    <location>
        <begin position="47"/>
        <end position="59"/>
    </location>
</feature>
<reference evidence="11" key="1">
    <citation type="submission" date="2018-11" db="EMBL/GenBank/DDBJ databases">
        <authorList>
            <person name="Grassa J C."/>
        </authorList>
    </citation>
    <scope>NUCLEOTIDE SEQUENCE [LARGE SCALE GENOMIC DNA]</scope>
</reference>
<dbReference type="FunFam" id="2.160.10.10:FF:000012">
    <property type="entry name" value="Carnitine operon protein CaiE"/>
    <property type="match status" value="1"/>
</dbReference>
<comment type="catalytic activity">
    <reaction evidence="9">
        <text>diphosphate + H2O = 2 phosphate + H(+)</text>
        <dbReference type="Rhea" id="RHEA:24576"/>
        <dbReference type="ChEBI" id="CHEBI:15377"/>
        <dbReference type="ChEBI" id="CHEBI:15378"/>
        <dbReference type="ChEBI" id="CHEBI:33019"/>
        <dbReference type="ChEBI" id="CHEBI:43474"/>
        <dbReference type="EC" id="3.6.1.1"/>
    </reaction>
</comment>
<dbReference type="GO" id="GO:0005654">
    <property type="term" value="C:nucleoplasm"/>
    <property type="evidence" value="ECO:0007669"/>
    <property type="project" value="UniProtKB-ARBA"/>
</dbReference>
<evidence type="ECO:0000313" key="11">
    <source>
        <dbReference type="EnsemblPlants" id="cds.evm.model.04.2041"/>
    </source>
</evidence>
<comment type="similarity">
    <text evidence="7">Belongs to the gamma-class carbonic anhydrase family.</text>
</comment>
<dbReference type="InterPro" id="IPR008162">
    <property type="entry name" value="Pyrophosphatase"/>
</dbReference>
<keyword evidence="6" id="KW-0460">Magnesium</keyword>
<dbReference type="SUPFAM" id="SSF52540">
    <property type="entry name" value="P-loop containing nucleoside triphosphate hydrolases"/>
    <property type="match status" value="1"/>
</dbReference>
<dbReference type="InterPro" id="IPR036649">
    <property type="entry name" value="Pyrophosphatase_sf"/>
</dbReference>
<dbReference type="GO" id="GO:0003677">
    <property type="term" value="F:DNA binding"/>
    <property type="evidence" value="ECO:0007669"/>
    <property type="project" value="InterPro"/>
</dbReference>
<dbReference type="Proteomes" id="UP000596661">
    <property type="component" value="Chromosome 4"/>
</dbReference>
<keyword evidence="12" id="KW-1185">Reference proteome</keyword>
<evidence type="ECO:0000256" key="3">
    <source>
        <dbReference type="ARBA" id="ARBA00012146"/>
    </source>
</evidence>
<evidence type="ECO:0000256" key="6">
    <source>
        <dbReference type="ARBA" id="ARBA00022842"/>
    </source>
</evidence>
<evidence type="ECO:0000256" key="9">
    <source>
        <dbReference type="ARBA" id="ARBA00047820"/>
    </source>
</evidence>
<evidence type="ECO:0000256" key="4">
    <source>
        <dbReference type="ARBA" id="ARBA00022723"/>
    </source>
</evidence>
<evidence type="ECO:0000256" key="7">
    <source>
        <dbReference type="ARBA" id="ARBA00023595"/>
    </source>
</evidence>
<dbReference type="EMBL" id="UZAU01000401">
    <property type="status" value="NOT_ANNOTATED_CDS"/>
    <property type="molecule type" value="Genomic_DNA"/>
</dbReference>
<dbReference type="Gramene" id="evm.model.04.2041">
    <property type="protein sequence ID" value="cds.evm.model.04.2041"/>
    <property type="gene ID" value="evm.TU.04.2041"/>
</dbReference>